<dbReference type="InterPro" id="IPR008271">
    <property type="entry name" value="Ser/Thr_kinase_AS"/>
</dbReference>
<dbReference type="RefSeq" id="WP_080522592.1">
    <property type="nucleotide sequence ID" value="NZ_LPUF01000001.1"/>
</dbReference>
<dbReference type="PROSITE" id="PS50011">
    <property type="entry name" value="PROTEIN_KINASE_DOM"/>
    <property type="match status" value="1"/>
</dbReference>
<dbReference type="AlphaFoldDB" id="A0A1V8M8Z7"/>
<keyword evidence="6" id="KW-0723">Serine/threonine-protein kinase</keyword>
<evidence type="ECO:0000256" key="3">
    <source>
        <dbReference type="ARBA" id="ARBA00022777"/>
    </source>
</evidence>
<reference evidence="6 7" key="1">
    <citation type="submission" date="2015-12" db="EMBL/GenBank/DDBJ databases">
        <authorList>
            <person name="Shamseldin A."/>
            <person name="Moawad H."/>
            <person name="Abd El-Rahim W.M."/>
            <person name="Sadowsky M.J."/>
        </authorList>
    </citation>
    <scope>NUCLEOTIDE SEQUENCE [LARGE SCALE GENOMIC DNA]</scope>
    <source>
        <strain evidence="6 7">WF1</strain>
    </source>
</reference>
<dbReference type="PANTHER" id="PTHR24348">
    <property type="entry name" value="SERINE/THREONINE-PROTEIN KINASE UNC-51-RELATED"/>
    <property type="match status" value="1"/>
</dbReference>
<gene>
    <name evidence="6" type="ORF">AU255_09055</name>
</gene>
<name>A0A1V8M8Z7_9GAMM</name>
<keyword evidence="3 6" id="KW-0418">Kinase</keyword>
<organism evidence="6 7">
    <name type="scientific">Methyloprofundus sedimenti</name>
    <dbReference type="NCBI Taxonomy" id="1420851"/>
    <lineage>
        <taxon>Bacteria</taxon>
        <taxon>Pseudomonadati</taxon>
        <taxon>Pseudomonadota</taxon>
        <taxon>Gammaproteobacteria</taxon>
        <taxon>Methylococcales</taxon>
        <taxon>Methylococcaceae</taxon>
        <taxon>Methyloprofundus</taxon>
    </lineage>
</organism>
<comment type="caution">
    <text evidence="6">The sequence shown here is derived from an EMBL/GenBank/DDBJ whole genome shotgun (WGS) entry which is preliminary data.</text>
</comment>
<feature type="domain" description="Protein kinase" evidence="5">
    <location>
        <begin position="26"/>
        <end position="300"/>
    </location>
</feature>
<dbReference type="PANTHER" id="PTHR24348:SF22">
    <property type="entry name" value="NON-SPECIFIC SERINE_THREONINE PROTEIN KINASE"/>
    <property type="match status" value="1"/>
</dbReference>
<dbReference type="Pfam" id="PF00069">
    <property type="entry name" value="Pkinase"/>
    <property type="match status" value="1"/>
</dbReference>
<keyword evidence="4" id="KW-0067">ATP-binding</keyword>
<dbReference type="STRING" id="1420851.AU255_09055"/>
<accession>A0A1V8M8Z7</accession>
<dbReference type="PROSITE" id="PS00108">
    <property type="entry name" value="PROTEIN_KINASE_ST"/>
    <property type="match status" value="1"/>
</dbReference>
<dbReference type="GO" id="GO:0004674">
    <property type="term" value="F:protein serine/threonine kinase activity"/>
    <property type="evidence" value="ECO:0007669"/>
    <property type="project" value="UniProtKB-KW"/>
</dbReference>
<proteinExistence type="predicted"/>
<protein>
    <submittedName>
        <fullName evidence="6">Serine/threonine protein kinase</fullName>
    </submittedName>
</protein>
<sequence length="300" mass="34178">MSEYYDPRTYPAQWNYLEPGTVVDDYIIEREIAHGGFSSVYLARHRITQVQVAIKEYLPRKLAHRTWNNNIVANSDEAQRLFVHGRSLFIEEAKVLATLKHPNIIEVVNFFHANSTVYLVMMYAYGITLDKLLLTQKVNINNQWLIQIFSRLLEGLHLIHEHNMLHLDIKPANLLIRPGNDLLLLDFGAIQSFPLSTNKQKAQVLSKGFSPIEQYSATGVLGAYSDIYAVGISMRTCLDCNVPPQAPDREAHDDFPLAQTAHAGKFDNRLLMIIDWAMEVAPDKRPQSVQELQDALKNLL</sequence>
<dbReference type="Proteomes" id="UP000191980">
    <property type="component" value="Unassembled WGS sequence"/>
</dbReference>
<dbReference type="InterPro" id="IPR045269">
    <property type="entry name" value="Atg1-like"/>
</dbReference>
<dbReference type="GO" id="GO:0042594">
    <property type="term" value="P:response to starvation"/>
    <property type="evidence" value="ECO:0007669"/>
    <property type="project" value="TreeGrafter"/>
</dbReference>
<evidence type="ECO:0000313" key="6">
    <source>
        <dbReference type="EMBL" id="OQK17987.1"/>
    </source>
</evidence>
<keyword evidence="1" id="KW-0808">Transferase</keyword>
<dbReference type="InterPro" id="IPR011009">
    <property type="entry name" value="Kinase-like_dom_sf"/>
</dbReference>
<evidence type="ECO:0000256" key="1">
    <source>
        <dbReference type="ARBA" id="ARBA00022679"/>
    </source>
</evidence>
<dbReference type="GO" id="GO:0005524">
    <property type="term" value="F:ATP binding"/>
    <property type="evidence" value="ECO:0007669"/>
    <property type="project" value="UniProtKB-KW"/>
</dbReference>
<dbReference type="Gene3D" id="1.10.510.10">
    <property type="entry name" value="Transferase(Phosphotransferase) domain 1"/>
    <property type="match status" value="1"/>
</dbReference>
<dbReference type="EMBL" id="LPUF01000001">
    <property type="protein sequence ID" value="OQK17987.1"/>
    <property type="molecule type" value="Genomic_DNA"/>
</dbReference>
<dbReference type="GO" id="GO:0005776">
    <property type="term" value="C:autophagosome"/>
    <property type="evidence" value="ECO:0007669"/>
    <property type="project" value="TreeGrafter"/>
</dbReference>
<dbReference type="Gene3D" id="3.30.200.20">
    <property type="entry name" value="Phosphorylase Kinase, domain 1"/>
    <property type="match status" value="1"/>
</dbReference>
<evidence type="ECO:0000313" key="7">
    <source>
        <dbReference type="Proteomes" id="UP000191980"/>
    </source>
</evidence>
<evidence type="ECO:0000259" key="5">
    <source>
        <dbReference type="PROSITE" id="PS50011"/>
    </source>
</evidence>
<evidence type="ECO:0000256" key="2">
    <source>
        <dbReference type="ARBA" id="ARBA00022741"/>
    </source>
</evidence>
<dbReference type="GO" id="GO:0034045">
    <property type="term" value="C:phagophore assembly site membrane"/>
    <property type="evidence" value="ECO:0007669"/>
    <property type="project" value="TreeGrafter"/>
</dbReference>
<keyword evidence="2" id="KW-0547">Nucleotide-binding</keyword>
<keyword evidence="7" id="KW-1185">Reference proteome</keyword>
<dbReference type="GO" id="GO:0005829">
    <property type="term" value="C:cytosol"/>
    <property type="evidence" value="ECO:0007669"/>
    <property type="project" value="TreeGrafter"/>
</dbReference>
<dbReference type="SUPFAM" id="SSF56112">
    <property type="entry name" value="Protein kinase-like (PK-like)"/>
    <property type="match status" value="1"/>
</dbReference>
<dbReference type="SMART" id="SM00220">
    <property type="entry name" value="S_TKc"/>
    <property type="match status" value="1"/>
</dbReference>
<evidence type="ECO:0000256" key="4">
    <source>
        <dbReference type="ARBA" id="ARBA00022840"/>
    </source>
</evidence>
<dbReference type="CDD" id="cd14014">
    <property type="entry name" value="STKc_PknB_like"/>
    <property type="match status" value="1"/>
</dbReference>
<dbReference type="OrthoDB" id="9801841at2"/>
<dbReference type="InterPro" id="IPR000719">
    <property type="entry name" value="Prot_kinase_dom"/>
</dbReference>